<evidence type="ECO:0000313" key="2">
    <source>
        <dbReference type="Proteomes" id="UP001432251"/>
    </source>
</evidence>
<name>A0ACD5AKQ6_9ACTN</name>
<proteinExistence type="predicted"/>
<dbReference type="EMBL" id="CP146022">
    <property type="protein sequence ID" value="WWQ67796.1"/>
    <property type="molecule type" value="Genomic_DNA"/>
</dbReference>
<organism evidence="1 2">
    <name type="scientific">Streptomyces citrinus</name>
    <dbReference type="NCBI Taxonomy" id="3118173"/>
    <lineage>
        <taxon>Bacteria</taxon>
        <taxon>Bacillati</taxon>
        <taxon>Actinomycetota</taxon>
        <taxon>Actinomycetes</taxon>
        <taxon>Kitasatosporales</taxon>
        <taxon>Streptomycetaceae</taxon>
        <taxon>Streptomyces</taxon>
    </lineage>
</organism>
<evidence type="ECO:0000313" key="1">
    <source>
        <dbReference type="EMBL" id="WWQ67796.1"/>
    </source>
</evidence>
<accession>A0ACD5AKQ6</accession>
<keyword evidence="2" id="KW-1185">Reference proteome</keyword>
<gene>
    <name evidence="1" type="ORF">V2W30_33690</name>
</gene>
<dbReference type="Proteomes" id="UP001432251">
    <property type="component" value="Chromosome"/>
</dbReference>
<reference evidence="1" key="1">
    <citation type="journal article" date="2025" name="Int. J. Syst. Evol. Microbiol.">
        <title>Streptomyces citrinus sp. nov., with yellow diffusible pigment.</title>
        <authorList>
            <person name="He Y."/>
            <person name="Yang E."/>
            <person name="Xu J."/>
            <person name="Sun Y."/>
            <person name="Sun L."/>
        </authorList>
    </citation>
    <scope>NUCLEOTIDE SEQUENCE</scope>
    <source>
        <strain evidence="1">Q6</strain>
    </source>
</reference>
<protein>
    <submittedName>
        <fullName evidence="1">ABC transporter substrate-binding protein</fullName>
    </submittedName>
</protein>
<sequence length="532" mass="57191">MTEISSIVATSVTRRSTLRAAGAGAALLGLGLSGCRSAATGGAASADASGDAKPVKGGTLTIASQQDFTPALLFTISGACLPQRLIYNTLTVYDKNFDPQPELATKWDVSDDGRTVTLHLREGVTFHDGRAFTADDVVSSIKNTQNPDRSAQLRSTALAITGFDKKGDHELVLTLDHPVSNLFDLFEFMIISDGGNVPDALTGKKFNGTGPFRAKKWTPGTSFTFERNDAYWKDEGPYLDAVEIRVISETDSIASALKTGEVHLTFQLDGKNNKAFSSQPAFTVNQFSYGTGGSYYVGANVTHPELKEKAVRQAISYAVDRDRLVSQVMYGFGTATDTPWTKDSVAFAPSEPVSRKHDPAKARELLKSVGATGLKLTMEYVTGQDAFAQLVQYDLKQVGITVDIVPRDPAAWQKKLIAQDFDALWCGGHGFGQSIPSTLAVSAYPFNAEKNTSKFSSAAYKKLAVGAWNTTADPTGAAARGLYKKLTDLLLDECFVIDLAAVPATAVYTTKLHDIAINRYGLLDLDTAYLAK</sequence>